<dbReference type="InterPro" id="IPR043138">
    <property type="entry name" value="GGT_lsub"/>
</dbReference>
<dbReference type="InterPro" id="IPR029055">
    <property type="entry name" value="Ntn_hydrolases_N"/>
</dbReference>
<evidence type="ECO:0000313" key="13">
    <source>
        <dbReference type="Proteomes" id="UP000236743"/>
    </source>
</evidence>
<protein>
    <recommendedName>
        <fullName evidence="11">Glutathione hydrolase proenzyme</fullName>
        <ecNumber evidence="11">2.3.2.2</ecNumber>
        <ecNumber evidence="11">3.4.19.13</ecNumber>
    </recommendedName>
    <component>
        <recommendedName>
            <fullName evidence="11">Glutathione hydrolase large chain</fullName>
        </recommendedName>
    </component>
    <component>
        <recommendedName>
            <fullName evidence="11">Glutathione hydrolase small chain</fullName>
        </recommendedName>
    </component>
</protein>
<dbReference type="Proteomes" id="UP000236743">
    <property type="component" value="Unassembled WGS sequence"/>
</dbReference>
<feature type="active site" description="Nucleophile" evidence="9">
    <location>
        <position position="368"/>
    </location>
</feature>
<sequence length="559" mass="57783">MNAIAPTPRIAPFTCEKRPATGSRGMVVTNHPLASAAGSQMLLAGGNAIDAAIASLFALTVVEPMMVGILGGGVAHIRMADGRHVVLDGLSTAPGKATAGMFDCISDEIGRAREVRDRLNTIGPRAVAVPGALAGWCEALARFGTLSLEDVLQPAITLAERGFVISPYLSNCIGDHVADLSRDPGLAALFLSGGKQLPAGARLVQSDYAASLRLIARHGPAALYDGPLGKALAEFMAGNGGLIDQADLSGYRVATREPVRGSYRGYEIVGPPPPSSSGVHIAQMLNILEGYDIGALGFGSADAVHLLAEALKIAFADRAVATADPAFVPVPVAKLIDKAYADKRRALIDMNRAKAWSAGISGGESNDTTHVTVADNDGNVITTTQTINGLFGACTQIPGTGMLTNNYMYNFDPHPGRALSIAPGKRVFTSMAPMMALRDGKLAFALGLPGALRIFPSALQAIVNLIDHGMSLQEAVEAPRIWTEGGVLELEAAIPDSVATELAARGHEVVRSPRIAGGMNAIAFNADGTLTGAACWRADGTPVAISGGLARAGVSFSTN</sequence>
<dbReference type="InterPro" id="IPR051792">
    <property type="entry name" value="GGT_bact"/>
</dbReference>
<comment type="catalytic activity">
    <reaction evidence="1 11">
        <text>an S-substituted glutathione + H2O = an S-substituted L-cysteinylglycine + L-glutamate</text>
        <dbReference type="Rhea" id="RHEA:59468"/>
        <dbReference type="ChEBI" id="CHEBI:15377"/>
        <dbReference type="ChEBI" id="CHEBI:29985"/>
        <dbReference type="ChEBI" id="CHEBI:90779"/>
        <dbReference type="ChEBI" id="CHEBI:143103"/>
        <dbReference type="EC" id="3.4.19.13"/>
    </reaction>
</comment>
<dbReference type="Gene3D" id="3.60.20.40">
    <property type="match status" value="1"/>
</dbReference>
<dbReference type="GO" id="GO:0006751">
    <property type="term" value="P:glutathione catabolic process"/>
    <property type="evidence" value="ECO:0007669"/>
    <property type="project" value="UniProtKB-UniRule"/>
</dbReference>
<proteinExistence type="inferred from homology"/>
<gene>
    <name evidence="12" type="ORF">SAMN04488115_111101</name>
</gene>
<evidence type="ECO:0000313" key="12">
    <source>
        <dbReference type="EMBL" id="SEG74544.1"/>
    </source>
</evidence>
<dbReference type="GO" id="GO:0103068">
    <property type="term" value="F:leukotriene C4 gamma-glutamyl transferase activity"/>
    <property type="evidence" value="ECO:0007669"/>
    <property type="project" value="UniProtKB-EC"/>
</dbReference>
<name>A0A1H6CND9_9HYPH</name>
<evidence type="ECO:0000256" key="10">
    <source>
        <dbReference type="PIRSR" id="PIRSR600101-2"/>
    </source>
</evidence>
<dbReference type="PANTHER" id="PTHR43199:SF1">
    <property type="entry name" value="GLUTATHIONE HYDROLASE PROENZYME"/>
    <property type="match status" value="1"/>
</dbReference>
<keyword evidence="6 11" id="KW-0865">Zymogen</keyword>
<dbReference type="RefSeq" id="WP_103874798.1">
    <property type="nucleotide sequence ID" value="NZ_FNUY01000011.1"/>
</dbReference>
<feature type="binding site" evidence="10">
    <location>
        <begin position="386"/>
        <end position="388"/>
    </location>
    <ligand>
        <name>L-glutamate</name>
        <dbReference type="ChEBI" id="CHEBI:29985"/>
    </ligand>
</feature>
<dbReference type="OrthoDB" id="9781342at2"/>
<dbReference type="EMBL" id="FNUY01000011">
    <property type="protein sequence ID" value="SEG74544.1"/>
    <property type="molecule type" value="Genomic_DNA"/>
</dbReference>
<dbReference type="AlphaFoldDB" id="A0A1H6CND9"/>
<feature type="binding site" evidence="10">
    <location>
        <begin position="429"/>
        <end position="430"/>
    </location>
    <ligand>
        <name>L-glutamate</name>
        <dbReference type="ChEBI" id="CHEBI:29985"/>
    </ligand>
</feature>
<evidence type="ECO:0000256" key="6">
    <source>
        <dbReference type="ARBA" id="ARBA00023145"/>
    </source>
</evidence>
<comment type="subunit">
    <text evidence="11">This enzyme consists of two polypeptide chains, which are synthesized in precursor form from a single polypeptide.</text>
</comment>
<dbReference type="EC" id="3.4.19.13" evidence="11"/>
<dbReference type="SUPFAM" id="SSF56235">
    <property type="entry name" value="N-terminal nucleophile aminohydrolases (Ntn hydrolases)"/>
    <property type="match status" value="1"/>
</dbReference>
<dbReference type="InterPro" id="IPR000101">
    <property type="entry name" value="GGT_peptidase"/>
</dbReference>
<dbReference type="UniPathway" id="UPA00204"/>
<accession>A0A1H6CND9</accession>
<comment type="similarity">
    <text evidence="3 11">Belongs to the gamma-glutamyltransferase family.</text>
</comment>
<keyword evidence="7 11" id="KW-0012">Acyltransferase</keyword>
<evidence type="ECO:0000256" key="11">
    <source>
        <dbReference type="RuleBase" id="RU368036"/>
    </source>
</evidence>
<comment type="catalytic activity">
    <reaction evidence="2 11">
        <text>glutathione + H2O = L-cysteinylglycine + L-glutamate</text>
        <dbReference type="Rhea" id="RHEA:28807"/>
        <dbReference type="ChEBI" id="CHEBI:15377"/>
        <dbReference type="ChEBI" id="CHEBI:29985"/>
        <dbReference type="ChEBI" id="CHEBI:57925"/>
        <dbReference type="ChEBI" id="CHEBI:61694"/>
        <dbReference type="EC" id="3.4.19.13"/>
    </reaction>
</comment>
<dbReference type="Pfam" id="PF01019">
    <property type="entry name" value="G_glu_transpept"/>
    <property type="match status" value="1"/>
</dbReference>
<keyword evidence="11" id="KW-0317">Glutathione biosynthesis</keyword>
<comment type="pathway">
    <text evidence="11">Sulfur metabolism; glutathione metabolism.</text>
</comment>
<keyword evidence="13" id="KW-1185">Reference proteome</keyword>
<evidence type="ECO:0000256" key="8">
    <source>
        <dbReference type="ARBA" id="ARBA00047417"/>
    </source>
</evidence>
<keyword evidence="5 11" id="KW-0378">Hydrolase</keyword>
<evidence type="ECO:0000256" key="3">
    <source>
        <dbReference type="ARBA" id="ARBA00009381"/>
    </source>
</evidence>
<evidence type="ECO:0000256" key="5">
    <source>
        <dbReference type="ARBA" id="ARBA00022801"/>
    </source>
</evidence>
<comment type="PTM">
    <text evidence="11">Cleaved by autocatalysis into a large and a small subunit.</text>
</comment>
<evidence type="ECO:0000256" key="1">
    <source>
        <dbReference type="ARBA" id="ARBA00001049"/>
    </source>
</evidence>
<dbReference type="InterPro" id="IPR043137">
    <property type="entry name" value="GGT_ssub_C"/>
</dbReference>
<evidence type="ECO:0000256" key="4">
    <source>
        <dbReference type="ARBA" id="ARBA00022679"/>
    </source>
</evidence>
<dbReference type="GO" id="GO:0036374">
    <property type="term" value="F:glutathione hydrolase activity"/>
    <property type="evidence" value="ECO:0007669"/>
    <property type="project" value="UniProtKB-UniRule"/>
</dbReference>
<evidence type="ECO:0000256" key="7">
    <source>
        <dbReference type="ARBA" id="ARBA00023315"/>
    </source>
</evidence>
<dbReference type="EC" id="2.3.2.2" evidence="11"/>
<feature type="binding site" evidence="10">
    <location>
        <position position="451"/>
    </location>
    <ligand>
        <name>L-glutamate</name>
        <dbReference type="ChEBI" id="CHEBI:29985"/>
    </ligand>
</feature>
<evidence type="ECO:0000256" key="2">
    <source>
        <dbReference type="ARBA" id="ARBA00001089"/>
    </source>
</evidence>
<keyword evidence="4 11" id="KW-0808">Transferase</keyword>
<dbReference type="Gene3D" id="1.10.246.130">
    <property type="match status" value="1"/>
</dbReference>
<evidence type="ECO:0000256" key="9">
    <source>
        <dbReference type="PIRSR" id="PIRSR600101-1"/>
    </source>
</evidence>
<organism evidence="12 13">
    <name type="scientific">Bosea lathyri</name>
    <dbReference type="NCBI Taxonomy" id="1036778"/>
    <lineage>
        <taxon>Bacteria</taxon>
        <taxon>Pseudomonadati</taxon>
        <taxon>Pseudomonadota</taxon>
        <taxon>Alphaproteobacteria</taxon>
        <taxon>Hyphomicrobiales</taxon>
        <taxon>Boseaceae</taxon>
        <taxon>Bosea</taxon>
    </lineage>
</organism>
<dbReference type="PANTHER" id="PTHR43199">
    <property type="entry name" value="GLUTATHIONE HYDROLASE"/>
    <property type="match status" value="1"/>
</dbReference>
<dbReference type="PRINTS" id="PR01210">
    <property type="entry name" value="GGTRANSPTASE"/>
</dbReference>
<dbReference type="GO" id="GO:0006750">
    <property type="term" value="P:glutathione biosynthetic process"/>
    <property type="evidence" value="ECO:0007669"/>
    <property type="project" value="UniProtKB-KW"/>
</dbReference>
<dbReference type="NCBIfam" id="TIGR00066">
    <property type="entry name" value="g_glut_trans"/>
    <property type="match status" value="1"/>
</dbReference>
<reference evidence="12 13" key="1">
    <citation type="submission" date="2016-10" db="EMBL/GenBank/DDBJ databases">
        <authorList>
            <person name="de Groot N.N."/>
        </authorList>
    </citation>
    <scope>NUCLEOTIDE SEQUENCE [LARGE SCALE GENOMIC DNA]</scope>
    <source>
        <strain evidence="12 13">DSM 26656</strain>
    </source>
</reference>
<comment type="catalytic activity">
    <reaction evidence="8 11">
        <text>an N-terminal (5-L-glutamyl)-[peptide] + an alpha-amino acid = 5-L-glutamyl amino acid + an N-terminal L-alpha-aminoacyl-[peptide]</text>
        <dbReference type="Rhea" id="RHEA:23904"/>
        <dbReference type="Rhea" id="RHEA-COMP:9780"/>
        <dbReference type="Rhea" id="RHEA-COMP:9795"/>
        <dbReference type="ChEBI" id="CHEBI:77644"/>
        <dbReference type="ChEBI" id="CHEBI:78597"/>
        <dbReference type="ChEBI" id="CHEBI:78599"/>
        <dbReference type="ChEBI" id="CHEBI:78608"/>
        <dbReference type="EC" id="2.3.2.2"/>
    </reaction>
</comment>